<dbReference type="GO" id="GO:0015159">
    <property type="term" value="F:polysaccharide transmembrane transporter activity"/>
    <property type="evidence" value="ECO:0007669"/>
    <property type="project" value="InterPro"/>
</dbReference>
<evidence type="ECO:0000256" key="12">
    <source>
        <dbReference type="ARBA" id="ARBA00023139"/>
    </source>
</evidence>
<keyword evidence="14" id="KW-0449">Lipoprotein</keyword>
<dbReference type="GO" id="GO:0015288">
    <property type="term" value="F:porin activity"/>
    <property type="evidence" value="ECO:0007669"/>
    <property type="project" value="UniProtKB-KW"/>
</dbReference>
<protein>
    <submittedName>
        <fullName evidence="18">Polysaccharide export protein Wza</fullName>
    </submittedName>
</protein>
<evidence type="ECO:0000259" key="17">
    <source>
        <dbReference type="Pfam" id="PF22461"/>
    </source>
</evidence>
<dbReference type="Pfam" id="PF10531">
    <property type="entry name" value="SLBB"/>
    <property type="match status" value="1"/>
</dbReference>
<keyword evidence="9" id="KW-0406">Ion transport</keyword>
<evidence type="ECO:0000256" key="10">
    <source>
        <dbReference type="ARBA" id="ARBA00023114"/>
    </source>
</evidence>
<evidence type="ECO:0000259" key="16">
    <source>
        <dbReference type="Pfam" id="PF10531"/>
    </source>
</evidence>
<evidence type="ECO:0000256" key="6">
    <source>
        <dbReference type="ARBA" id="ARBA00022692"/>
    </source>
</evidence>
<keyword evidence="13" id="KW-0998">Cell outer membrane</keyword>
<evidence type="ECO:0000256" key="14">
    <source>
        <dbReference type="ARBA" id="ARBA00023288"/>
    </source>
</evidence>
<dbReference type="Proteomes" id="UP000053096">
    <property type="component" value="Unassembled WGS sequence"/>
</dbReference>
<dbReference type="InterPro" id="IPR019554">
    <property type="entry name" value="Soluble_ligand-bd"/>
</dbReference>
<evidence type="ECO:0000256" key="3">
    <source>
        <dbReference type="ARBA" id="ARBA00022448"/>
    </source>
</evidence>
<evidence type="ECO:0000256" key="1">
    <source>
        <dbReference type="ARBA" id="ARBA00004571"/>
    </source>
</evidence>
<keyword evidence="3" id="KW-0813">Transport</keyword>
<comment type="subcellular location">
    <subcellularLocation>
        <location evidence="1">Cell outer membrane</location>
        <topology evidence="1">Multi-pass membrane protein</topology>
    </subcellularLocation>
</comment>
<keyword evidence="11" id="KW-0472">Membrane</keyword>
<dbReference type="InterPro" id="IPR049712">
    <property type="entry name" value="Poly_export"/>
</dbReference>
<keyword evidence="8" id="KW-0625">Polysaccharide transport</keyword>
<feature type="domain" description="SLBB" evidence="17">
    <location>
        <begin position="201"/>
        <end position="279"/>
    </location>
</feature>
<dbReference type="Pfam" id="PF02563">
    <property type="entry name" value="Poly_export"/>
    <property type="match status" value="1"/>
</dbReference>
<feature type="domain" description="Soluble ligand binding" evidence="16">
    <location>
        <begin position="285"/>
        <end position="334"/>
    </location>
</feature>
<dbReference type="GO" id="GO:0009279">
    <property type="term" value="C:cell outer membrane"/>
    <property type="evidence" value="ECO:0007669"/>
    <property type="project" value="UniProtKB-SubCell"/>
</dbReference>
<evidence type="ECO:0000256" key="2">
    <source>
        <dbReference type="ARBA" id="ARBA00009450"/>
    </source>
</evidence>
<evidence type="ECO:0000256" key="11">
    <source>
        <dbReference type="ARBA" id="ARBA00023136"/>
    </source>
</evidence>
<dbReference type="AlphaFoldDB" id="A0A0M9IDC9"/>
<gene>
    <name evidence="18" type="ORF">ERS370011_02834</name>
</gene>
<dbReference type="GO" id="GO:0046930">
    <property type="term" value="C:pore complex"/>
    <property type="evidence" value="ECO:0007669"/>
    <property type="project" value="UniProtKB-KW"/>
</dbReference>
<evidence type="ECO:0000259" key="15">
    <source>
        <dbReference type="Pfam" id="PF02563"/>
    </source>
</evidence>
<organism evidence="18 19">
    <name type="scientific">Bordetella pseudohinzii</name>
    <dbReference type="NCBI Taxonomy" id="1331258"/>
    <lineage>
        <taxon>Bacteria</taxon>
        <taxon>Pseudomonadati</taxon>
        <taxon>Pseudomonadota</taxon>
        <taxon>Betaproteobacteria</taxon>
        <taxon>Burkholderiales</taxon>
        <taxon>Alcaligenaceae</taxon>
        <taxon>Bordetella</taxon>
    </lineage>
</organism>
<evidence type="ECO:0000256" key="8">
    <source>
        <dbReference type="ARBA" id="ARBA00023047"/>
    </source>
</evidence>
<evidence type="ECO:0000313" key="19">
    <source>
        <dbReference type="Proteomes" id="UP000053096"/>
    </source>
</evidence>
<dbReference type="GO" id="GO:0006811">
    <property type="term" value="P:monoatomic ion transport"/>
    <property type="evidence" value="ECO:0007669"/>
    <property type="project" value="UniProtKB-KW"/>
</dbReference>
<keyword evidence="12" id="KW-0564">Palmitate</keyword>
<evidence type="ECO:0000313" key="18">
    <source>
        <dbReference type="EMBL" id="CUI91241.1"/>
    </source>
</evidence>
<feature type="domain" description="Polysaccharide export protein N-terminal" evidence="15">
    <location>
        <begin position="124"/>
        <end position="193"/>
    </location>
</feature>
<keyword evidence="5" id="KW-0762">Sugar transport</keyword>
<dbReference type="PANTHER" id="PTHR33619:SF3">
    <property type="entry name" value="POLYSACCHARIDE EXPORT PROTEIN GFCE-RELATED"/>
    <property type="match status" value="1"/>
</dbReference>
<dbReference type="InterPro" id="IPR054765">
    <property type="entry name" value="SLBB_dom"/>
</dbReference>
<dbReference type="InterPro" id="IPR003715">
    <property type="entry name" value="Poly_export_N"/>
</dbReference>
<dbReference type="EMBL" id="CYTV01000007">
    <property type="protein sequence ID" value="CUI91241.1"/>
    <property type="molecule type" value="Genomic_DNA"/>
</dbReference>
<dbReference type="Pfam" id="PF22461">
    <property type="entry name" value="SLBB_2"/>
    <property type="match status" value="1"/>
</dbReference>
<evidence type="ECO:0000256" key="5">
    <source>
        <dbReference type="ARBA" id="ARBA00022597"/>
    </source>
</evidence>
<comment type="similarity">
    <text evidence="2">Belongs to the BexD/CtrA/VexA family.</text>
</comment>
<dbReference type="Gene3D" id="3.10.560.10">
    <property type="entry name" value="Outer membrane lipoprotein wza domain like"/>
    <property type="match status" value="2"/>
</dbReference>
<accession>A0A0M9IDC9</accession>
<reference evidence="18 19" key="1">
    <citation type="submission" date="2015-09" db="EMBL/GenBank/DDBJ databases">
        <authorList>
            <person name="Jackson K.R."/>
            <person name="Lunt B.L."/>
            <person name="Fisher J.N.B."/>
            <person name="Gardner A.V."/>
            <person name="Bailey M.E."/>
            <person name="Deus L.M."/>
            <person name="Earl A.S."/>
            <person name="Gibby P.D."/>
            <person name="Hartmann K.A."/>
            <person name="Liu J.E."/>
            <person name="Manci A.M."/>
            <person name="Nielsen D.A."/>
            <person name="Solomon M.B."/>
            <person name="Breakwell D.P."/>
            <person name="Burnett S.H."/>
            <person name="Grose J.H."/>
        </authorList>
    </citation>
    <scope>NUCLEOTIDE SEQUENCE [LARGE SCALE GENOMIC DNA]</scope>
    <source>
        <strain evidence="18 19">2789STDY5608636</strain>
    </source>
</reference>
<name>A0A0M9IDC9_9BORD</name>
<keyword evidence="10" id="KW-0626">Porin</keyword>
<keyword evidence="4" id="KW-1134">Transmembrane beta strand</keyword>
<keyword evidence="7" id="KW-0732">Signal</keyword>
<evidence type="ECO:0000256" key="13">
    <source>
        <dbReference type="ARBA" id="ARBA00023237"/>
    </source>
</evidence>
<keyword evidence="6" id="KW-0812">Transmembrane</keyword>
<proteinExistence type="inferred from homology"/>
<dbReference type="Gene3D" id="3.30.1950.10">
    <property type="entry name" value="wza like domain"/>
    <property type="match status" value="1"/>
</dbReference>
<dbReference type="PANTHER" id="PTHR33619">
    <property type="entry name" value="POLYSACCHARIDE EXPORT PROTEIN GFCE-RELATED"/>
    <property type="match status" value="1"/>
</dbReference>
<evidence type="ECO:0000256" key="4">
    <source>
        <dbReference type="ARBA" id="ARBA00022452"/>
    </source>
</evidence>
<evidence type="ECO:0000256" key="9">
    <source>
        <dbReference type="ARBA" id="ARBA00023065"/>
    </source>
</evidence>
<sequence>MLAALVIYTQTAGAQDLPIPDPVSPAPAGAPADFQRYNAPVESPAYTAPLPMGAPASSAAPAVYAAPPIAPVVTPPGKIGSGRRGTEGELAGNRLPDTLPISPAVAAPADSAVEQAIGGAIGAVGPGDTLGINIMGTGGGQVRATVDADGRVVVPMLGQVPASGLNPSTLARRIEQGLRSKGYMTDPQVAIEVLTLRSRIVSVLGQVARPGRYPIEGRLSVLELLAMAGGATNGAADVATLVRRAGGGNDRINLYVGNRQSPSQTVQDTELRPGDVVFVPEAPRFYVYGEVGKPGAYPIEPGLNVMRALALAGGLTPRASDSRIDLNRSDALTGAVTGKRVTLTDAVQPGDVIHVNERFF</sequence>
<evidence type="ECO:0000256" key="7">
    <source>
        <dbReference type="ARBA" id="ARBA00022729"/>
    </source>
</evidence>